<accession>A0AAV1KPD6</accession>
<keyword evidence="12" id="KW-1015">Disulfide bond</keyword>
<dbReference type="Proteomes" id="UP001314205">
    <property type="component" value="Unassembled WGS sequence"/>
</dbReference>
<keyword evidence="6" id="KW-0325">Glycoprotein</keyword>
<feature type="region of interest" description="Disordered" evidence="13">
    <location>
        <begin position="505"/>
        <end position="524"/>
    </location>
</feature>
<evidence type="ECO:0000256" key="3">
    <source>
        <dbReference type="ARBA" id="ARBA00022729"/>
    </source>
</evidence>
<dbReference type="PANTHER" id="PTHR22600">
    <property type="entry name" value="BETA-HEXOSAMINIDASE"/>
    <property type="match status" value="1"/>
</dbReference>
<dbReference type="GO" id="GO:0030203">
    <property type="term" value="P:glycosaminoglycan metabolic process"/>
    <property type="evidence" value="ECO:0007669"/>
    <property type="project" value="TreeGrafter"/>
</dbReference>
<organism evidence="17 18">
    <name type="scientific">Parnassius mnemosyne</name>
    <name type="common">clouded apollo</name>
    <dbReference type="NCBI Taxonomy" id="213953"/>
    <lineage>
        <taxon>Eukaryota</taxon>
        <taxon>Metazoa</taxon>
        <taxon>Ecdysozoa</taxon>
        <taxon>Arthropoda</taxon>
        <taxon>Hexapoda</taxon>
        <taxon>Insecta</taxon>
        <taxon>Pterygota</taxon>
        <taxon>Neoptera</taxon>
        <taxon>Endopterygota</taxon>
        <taxon>Lepidoptera</taxon>
        <taxon>Glossata</taxon>
        <taxon>Ditrysia</taxon>
        <taxon>Papilionoidea</taxon>
        <taxon>Papilionidae</taxon>
        <taxon>Parnassiinae</taxon>
        <taxon>Parnassini</taxon>
        <taxon>Parnassius</taxon>
        <taxon>Driopa</taxon>
    </lineage>
</organism>
<evidence type="ECO:0000256" key="13">
    <source>
        <dbReference type="SAM" id="MobiDB-lite"/>
    </source>
</evidence>
<evidence type="ECO:0000256" key="12">
    <source>
        <dbReference type="PIRSR" id="PIRSR001093-2"/>
    </source>
</evidence>
<evidence type="ECO:0000256" key="2">
    <source>
        <dbReference type="ARBA" id="ARBA00006285"/>
    </source>
</evidence>
<comment type="catalytic activity">
    <reaction evidence="1 10">
        <text>Hydrolysis of terminal non-reducing N-acetyl-D-hexosamine residues in N-acetyl-beta-D-hexosaminides.</text>
        <dbReference type="EC" id="3.2.1.52"/>
    </reaction>
</comment>
<dbReference type="CDD" id="cd06562">
    <property type="entry name" value="GH20_HexA_HexB-like"/>
    <property type="match status" value="1"/>
</dbReference>
<evidence type="ECO:0000256" key="14">
    <source>
        <dbReference type="SAM" id="SignalP"/>
    </source>
</evidence>
<dbReference type="InterPro" id="IPR017853">
    <property type="entry name" value="GH"/>
</dbReference>
<dbReference type="GO" id="GO:0006689">
    <property type="term" value="P:ganglioside catabolic process"/>
    <property type="evidence" value="ECO:0007669"/>
    <property type="project" value="TreeGrafter"/>
</dbReference>
<dbReference type="InterPro" id="IPR025705">
    <property type="entry name" value="Beta_hexosaminidase_sua/sub"/>
</dbReference>
<dbReference type="Pfam" id="PF00728">
    <property type="entry name" value="Glyco_hydro_20"/>
    <property type="match status" value="1"/>
</dbReference>
<evidence type="ECO:0000256" key="5">
    <source>
        <dbReference type="ARBA" id="ARBA00023024"/>
    </source>
</evidence>
<feature type="disulfide bond" evidence="12">
    <location>
        <begin position="535"/>
        <end position="553"/>
    </location>
</feature>
<dbReference type="FunFam" id="3.20.20.80:FF:000063">
    <property type="entry name" value="Beta-hexosaminidase"/>
    <property type="match status" value="1"/>
</dbReference>
<dbReference type="EC" id="3.2.1.52" evidence="10"/>
<evidence type="ECO:0000256" key="11">
    <source>
        <dbReference type="PIRSR" id="PIRSR001093-1"/>
    </source>
</evidence>
<dbReference type="GO" id="GO:0006032">
    <property type="term" value="P:chitin catabolic process"/>
    <property type="evidence" value="ECO:0007669"/>
    <property type="project" value="UniProtKB-KW"/>
</dbReference>
<proteinExistence type="inferred from homology"/>
<dbReference type="GO" id="GO:0005764">
    <property type="term" value="C:lysosome"/>
    <property type="evidence" value="ECO:0007669"/>
    <property type="project" value="TreeGrafter"/>
</dbReference>
<dbReference type="InterPro" id="IPR015883">
    <property type="entry name" value="Glyco_hydro_20_cat"/>
</dbReference>
<name>A0AAV1KPD6_9NEOP</name>
<dbReference type="Gene3D" id="3.30.379.10">
    <property type="entry name" value="Chitobiase/beta-hexosaminidase domain 2-like"/>
    <property type="match status" value="1"/>
</dbReference>
<dbReference type="Pfam" id="PF14845">
    <property type="entry name" value="Glycohydro_20b2"/>
    <property type="match status" value="1"/>
</dbReference>
<feature type="signal peptide" evidence="14">
    <location>
        <begin position="1"/>
        <end position="22"/>
    </location>
</feature>
<evidence type="ECO:0000256" key="9">
    <source>
        <dbReference type="ARBA" id="ARBA00023326"/>
    </source>
</evidence>
<dbReference type="PRINTS" id="PR00738">
    <property type="entry name" value="GLHYDRLASE20"/>
</dbReference>
<evidence type="ECO:0000256" key="4">
    <source>
        <dbReference type="ARBA" id="ARBA00022801"/>
    </source>
</evidence>
<dbReference type="SUPFAM" id="SSF51445">
    <property type="entry name" value="(Trans)glycosidases"/>
    <property type="match status" value="1"/>
</dbReference>
<evidence type="ECO:0000313" key="18">
    <source>
        <dbReference type="Proteomes" id="UP001314205"/>
    </source>
</evidence>
<gene>
    <name evidence="17" type="ORF">PARMNEM_LOCUS6077</name>
</gene>
<dbReference type="SUPFAM" id="SSF55545">
    <property type="entry name" value="beta-N-acetylhexosaminidase-like domain"/>
    <property type="match status" value="1"/>
</dbReference>
<dbReference type="GO" id="GO:0016020">
    <property type="term" value="C:membrane"/>
    <property type="evidence" value="ECO:0007669"/>
    <property type="project" value="TreeGrafter"/>
</dbReference>
<keyword evidence="5" id="KW-0146">Chitin degradation</keyword>
<feature type="domain" description="Glycoside hydrolase family 20 catalytic" evidence="15">
    <location>
        <begin position="188"/>
        <end position="501"/>
    </location>
</feature>
<evidence type="ECO:0000259" key="16">
    <source>
        <dbReference type="Pfam" id="PF14845"/>
    </source>
</evidence>
<dbReference type="InterPro" id="IPR029018">
    <property type="entry name" value="Hex-like_dom2"/>
</dbReference>
<dbReference type="Gene3D" id="3.20.20.80">
    <property type="entry name" value="Glycosidases"/>
    <property type="match status" value="1"/>
</dbReference>
<keyword evidence="7" id="KW-0119">Carbohydrate metabolism</keyword>
<feature type="disulfide bond" evidence="12">
    <location>
        <begin position="67"/>
        <end position="125"/>
    </location>
</feature>
<feature type="disulfide bond" evidence="12">
    <location>
        <begin position="297"/>
        <end position="347"/>
    </location>
</feature>
<keyword evidence="3 14" id="KW-0732">Signal</keyword>
<dbReference type="GO" id="GO:0004563">
    <property type="term" value="F:beta-N-acetylhexosaminidase activity"/>
    <property type="evidence" value="ECO:0007669"/>
    <property type="project" value="UniProtKB-EC"/>
</dbReference>
<comment type="similarity">
    <text evidence="2 10">Belongs to the glycosyl hydrolase 20 family.</text>
</comment>
<evidence type="ECO:0000256" key="8">
    <source>
        <dbReference type="ARBA" id="ARBA00023295"/>
    </source>
</evidence>
<evidence type="ECO:0000313" key="17">
    <source>
        <dbReference type="EMBL" id="CAK1584916.1"/>
    </source>
</evidence>
<keyword evidence="8 10" id="KW-0326">Glycosidase</keyword>
<protein>
    <recommendedName>
        <fullName evidence="10">Beta-hexosaminidase</fullName>
        <ecNumber evidence="10">3.2.1.52</ecNumber>
    </recommendedName>
</protein>
<dbReference type="PIRSF" id="PIRSF001093">
    <property type="entry name" value="B-hxosamndse_ab_euk"/>
    <property type="match status" value="1"/>
</dbReference>
<evidence type="ECO:0000256" key="6">
    <source>
        <dbReference type="ARBA" id="ARBA00023180"/>
    </source>
</evidence>
<keyword evidence="18" id="KW-1185">Reference proteome</keyword>
<keyword evidence="9" id="KW-0624">Polysaccharide degradation</keyword>
<dbReference type="PANTHER" id="PTHR22600:SF21">
    <property type="entry name" value="BETA-HEXOSAMINIDASE A"/>
    <property type="match status" value="1"/>
</dbReference>
<dbReference type="InterPro" id="IPR029019">
    <property type="entry name" value="HEX_eukaryotic_N"/>
</dbReference>
<dbReference type="GO" id="GO:0000272">
    <property type="term" value="P:polysaccharide catabolic process"/>
    <property type="evidence" value="ECO:0007669"/>
    <property type="project" value="UniProtKB-KW"/>
</dbReference>
<feature type="active site" description="Proton donor" evidence="11">
    <location>
        <position position="342"/>
    </location>
</feature>
<keyword evidence="4 10" id="KW-0378">Hydrolase</keyword>
<feature type="domain" description="Beta-hexosaminidase eukaryotic type N-terminal" evidence="16">
    <location>
        <begin position="37"/>
        <end position="164"/>
    </location>
</feature>
<comment type="caution">
    <text evidence="17">The sequence shown here is derived from an EMBL/GenBank/DDBJ whole genome shotgun (WGS) entry which is preliminary data.</text>
</comment>
<evidence type="ECO:0000256" key="1">
    <source>
        <dbReference type="ARBA" id="ARBA00001231"/>
    </source>
</evidence>
<dbReference type="AlphaFoldDB" id="A0AAV1KPD6"/>
<evidence type="ECO:0000256" key="7">
    <source>
        <dbReference type="ARBA" id="ARBA00023277"/>
    </source>
</evidence>
<evidence type="ECO:0000259" key="15">
    <source>
        <dbReference type="Pfam" id="PF00728"/>
    </source>
</evidence>
<feature type="chain" id="PRO_5043987610" description="Beta-hexosaminidase" evidence="14">
    <location>
        <begin position="23"/>
        <end position="555"/>
    </location>
</feature>
<dbReference type="EMBL" id="CAVLGL010000068">
    <property type="protein sequence ID" value="CAK1584916.1"/>
    <property type="molecule type" value="Genomic_DNA"/>
</dbReference>
<sequence length="555" mass="63288">MLRLVFVTYIFSLCVLNIVCMSIVNPGPKYPPTKGEVWPKPQHETTENTYFTLNPSNFKVKVTNHTCATVTSAIERYSYIIKSKSGGRRERKIVPGSKRKRHGDDTQDLHQGALQELEIQLTEPCEDYPYLGMDESYRLVISATSKLESASIWGVIRGLETFAQKFYFSDDMNEIRINASQVDDFPRYQHRGLLLDTSRHYISLSNILKTLDAMSMNKMNVFHWHIVDDQSFPYQSEKFPDLSLRGAYHSSMVYTKEDISRVVEYARVRGIRVLPEFDVPGHTRSWGNAYPNILTDCYRGDEVIGLGPMNPIRNTTYNLIRDLFQEVQTWFPDKYLHVGGDEVIMDCWRSNPEIREYMRNNKLTVGDLHAMFMRNTLPLLANNSKVVVWQEVFDEGVPLSNDTLVQVWKYSWIDEMVKVLKAGHRVLFSSSWYLNHLGGEWGALYAADPRQMVRDATGSDALLPAIVGGEACMWGEMVDDRNVISRVWPRASAVAEKLWSAEEPAGAAGAGGRRWRNSRASPPPEAYHRLEEHVCRMNRRGVAAQPASGPGFCLP</sequence>
<evidence type="ECO:0000256" key="10">
    <source>
        <dbReference type="PIRNR" id="PIRNR001093"/>
    </source>
</evidence>
<reference evidence="17 18" key="1">
    <citation type="submission" date="2023-11" db="EMBL/GenBank/DDBJ databases">
        <authorList>
            <person name="Hedman E."/>
            <person name="Englund M."/>
            <person name="Stromberg M."/>
            <person name="Nyberg Akerstrom W."/>
            <person name="Nylinder S."/>
            <person name="Jareborg N."/>
            <person name="Kallberg Y."/>
            <person name="Kronander E."/>
        </authorList>
    </citation>
    <scope>NUCLEOTIDE SEQUENCE [LARGE SCALE GENOMIC DNA]</scope>
</reference>